<keyword evidence="3" id="KW-1185">Reference proteome</keyword>
<name>V2WVN2_MONRO</name>
<protein>
    <submittedName>
        <fullName evidence="2">Uncharacterized protein</fullName>
    </submittedName>
</protein>
<evidence type="ECO:0000256" key="1">
    <source>
        <dbReference type="SAM" id="MobiDB-lite"/>
    </source>
</evidence>
<feature type="region of interest" description="Disordered" evidence="1">
    <location>
        <begin position="1"/>
        <end position="23"/>
    </location>
</feature>
<dbReference type="AlphaFoldDB" id="V2WVN2"/>
<dbReference type="KEGG" id="mrr:Moror_9976"/>
<proteinExistence type="predicted"/>
<dbReference type="HOGENOM" id="CLU_1102936_0_0_1"/>
<accession>V2WVN2</accession>
<reference evidence="2 3" key="1">
    <citation type="journal article" date="2014" name="BMC Genomics">
        <title>Genome and secretome analysis of the hemibiotrophic fungal pathogen, Moniliophthora roreri, which causes frosty pod rot disease of cacao: mechanisms of the biotrophic and necrotrophic phases.</title>
        <authorList>
            <person name="Meinhardt L.W."/>
            <person name="Costa G.G.L."/>
            <person name="Thomazella D.P.T."/>
            <person name="Teixeira P.J.P.L."/>
            <person name="Carazzolle M.F."/>
            <person name="Schuster S.C."/>
            <person name="Carlson J.E."/>
            <person name="Guiltinan M.J."/>
            <person name="Mieczkowski P."/>
            <person name="Farmer A."/>
            <person name="Ramaraj T."/>
            <person name="Crozier J."/>
            <person name="Davis R.E."/>
            <person name="Shao J."/>
            <person name="Melnick R.L."/>
            <person name="Pereira G.A.G."/>
            <person name="Bailey B.A."/>
        </authorList>
    </citation>
    <scope>NUCLEOTIDE SEQUENCE [LARGE SCALE GENOMIC DNA]</scope>
    <source>
        <strain evidence="2 3">MCA 2997</strain>
    </source>
</reference>
<organism evidence="2 3">
    <name type="scientific">Moniliophthora roreri (strain MCA 2997)</name>
    <name type="common">Cocoa frosty pod rot fungus</name>
    <name type="synonym">Crinipellis roreri</name>
    <dbReference type="NCBI Taxonomy" id="1381753"/>
    <lineage>
        <taxon>Eukaryota</taxon>
        <taxon>Fungi</taxon>
        <taxon>Dikarya</taxon>
        <taxon>Basidiomycota</taxon>
        <taxon>Agaricomycotina</taxon>
        <taxon>Agaricomycetes</taxon>
        <taxon>Agaricomycetidae</taxon>
        <taxon>Agaricales</taxon>
        <taxon>Marasmiineae</taxon>
        <taxon>Marasmiaceae</taxon>
        <taxon>Moniliophthora</taxon>
    </lineage>
</organism>
<evidence type="ECO:0000313" key="3">
    <source>
        <dbReference type="Proteomes" id="UP000017559"/>
    </source>
</evidence>
<evidence type="ECO:0000313" key="2">
    <source>
        <dbReference type="EMBL" id="ESK85622.1"/>
    </source>
</evidence>
<dbReference type="Proteomes" id="UP000017559">
    <property type="component" value="Unassembled WGS sequence"/>
</dbReference>
<dbReference type="EMBL" id="AWSO01001044">
    <property type="protein sequence ID" value="ESK85622.1"/>
    <property type="molecule type" value="Genomic_DNA"/>
</dbReference>
<comment type="caution">
    <text evidence="2">The sequence shown here is derived from an EMBL/GenBank/DDBJ whole genome shotgun (WGS) entry which is preliminary data.</text>
</comment>
<dbReference type="STRING" id="1381753.V2WVN2"/>
<gene>
    <name evidence="2" type="ORF">Moror_9976</name>
</gene>
<sequence>MPIHSQPLREHDNTTASDTIHDLNSIHIEDENDIIDDDEESGDAVKQLFAFAGLQKAVSKYTGQSGFMVDTAISDDLEAEQQSMGPEPDDGVASGDEVPMDIDSNDINPNANLSSVLAGALTGVTEGTESHYKSLMKQCEKFLWKCTLIKDDEDFFCDTPRVDALELICVWILDACDSFNLDGTAQPEIERRSSYSHAQKMRASATYGFGQLHRLGNLPWHKSEVLEKMLDNLLVSQQVLLYMVSLQHCKVHAGEEPTSARAVTEGLIEEMYNFGCQPEYFDIKPFIPQSHKEHSKK</sequence>
<dbReference type="OrthoDB" id="3163890at2759"/>